<dbReference type="HOGENOM" id="CLU_035814_3_1_11"/>
<keyword evidence="5" id="KW-1185">Reference proteome</keyword>
<protein>
    <submittedName>
        <fullName evidence="4">SMC domain protein</fullName>
    </submittedName>
</protein>
<dbReference type="GO" id="GO:0016887">
    <property type="term" value="F:ATP hydrolysis activity"/>
    <property type="evidence" value="ECO:0007669"/>
    <property type="project" value="InterPro"/>
</dbReference>
<sequence>MIITRIEIDGFKSFVDFSLDLHPFTVLIGANASGKSNVLDAVRFLTTAVSADLPSAVSSVRGDGESLFHQYSDGTRAPEMRFALEFLTDFGEHVGNRWRYEATIGRGGAAADRRMRYLSEVIERRLGADHWFDFVGASGQFRQLHQRDQGMRPDQAVAKRGLRRSLLGMTPVMSDGKEVAWLTDLALGLEGVKVYQFEGSALRQLSSMADEGQMASDGAGLPGYLHRIRESTRSEDHPVGAMADVQLELRGLLSDVPRFDVVVDNVRRDIRVEFAARNQPPFPASEASDGTLSALATIAALNDSEQTAPLLFDEPEAFLHPQAFRRLLRLLREMTSDPGNDEADWPLRQVVIASHSAEILREVPPAQVVVTSLVSRVDQGKVSTVTAVRRAGPSEARDSSAERAPMSREAVESFRSAGRSAI</sequence>
<dbReference type="PANTHER" id="PTHR32182:SF22">
    <property type="entry name" value="ATP-DEPENDENT ENDONUCLEASE, OLD FAMILY-RELATED"/>
    <property type="match status" value="1"/>
</dbReference>
<organism evidence="4 5">
    <name type="scientific">Catenulispora acidiphila (strain DSM 44928 / JCM 14897 / NBRC 102108 / NRRL B-24433 / ID139908)</name>
    <dbReference type="NCBI Taxonomy" id="479433"/>
    <lineage>
        <taxon>Bacteria</taxon>
        <taxon>Bacillati</taxon>
        <taxon>Actinomycetota</taxon>
        <taxon>Actinomycetes</taxon>
        <taxon>Catenulisporales</taxon>
        <taxon>Catenulisporaceae</taxon>
        <taxon>Catenulispora</taxon>
    </lineage>
</organism>
<dbReference type="GO" id="GO:0005524">
    <property type="term" value="F:ATP binding"/>
    <property type="evidence" value="ECO:0007669"/>
    <property type="project" value="InterPro"/>
</dbReference>
<dbReference type="GO" id="GO:0009432">
    <property type="term" value="P:SOS response"/>
    <property type="evidence" value="ECO:0007669"/>
    <property type="project" value="UniProtKB-KW"/>
</dbReference>
<feature type="domain" description="ATPase AAA-type core" evidence="3">
    <location>
        <begin position="24"/>
        <end position="360"/>
    </location>
</feature>
<dbReference type="Pfam" id="PF13304">
    <property type="entry name" value="AAA_21"/>
    <property type="match status" value="1"/>
</dbReference>
<dbReference type="OrthoDB" id="104167at2"/>
<dbReference type="STRING" id="479433.Caci_1320"/>
<dbReference type="GO" id="GO:0000731">
    <property type="term" value="P:DNA synthesis involved in DNA repair"/>
    <property type="evidence" value="ECO:0007669"/>
    <property type="project" value="TreeGrafter"/>
</dbReference>
<gene>
    <name evidence="4" type="ordered locus">Caci_1320</name>
</gene>
<dbReference type="AlphaFoldDB" id="C7Q7F6"/>
<feature type="compositionally biased region" description="Basic and acidic residues" evidence="2">
    <location>
        <begin position="395"/>
        <end position="412"/>
    </location>
</feature>
<evidence type="ECO:0000313" key="5">
    <source>
        <dbReference type="Proteomes" id="UP000000851"/>
    </source>
</evidence>
<dbReference type="Gene3D" id="3.40.50.300">
    <property type="entry name" value="P-loop containing nucleotide triphosphate hydrolases"/>
    <property type="match status" value="2"/>
</dbReference>
<dbReference type="InterPro" id="IPR027417">
    <property type="entry name" value="P-loop_NTPase"/>
</dbReference>
<dbReference type="Proteomes" id="UP000000851">
    <property type="component" value="Chromosome"/>
</dbReference>
<dbReference type="SUPFAM" id="SSF52540">
    <property type="entry name" value="P-loop containing nucleoside triphosphate hydrolases"/>
    <property type="match status" value="1"/>
</dbReference>
<reference evidence="4 5" key="1">
    <citation type="journal article" date="2009" name="Stand. Genomic Sci.">
        <title>Complete genome sequence of Catenulispora acidiphila type strain (ID 139908).</title>
        <authorList>
            <person name="Copeland A."/>
            <person name="Lapidus A."/>
            <person name="Glavina Del Rio T."/>
            <person name="Nolan M."/>
            <person name="Lucas S."/>
            <person name="Chen F."/>
            <person name="Tice H."/>
            <person name="Cheng J.F."/>
            <person name="Bruce D."/>
            <person name="Goodwin L."/>
            <person name="Pitluck S."/>
            <person name="Mikhailova N."/>
            <person name="Pati A."/>
            <person name="Ivanova N."/>
            <person name="Mavromatis K."/>
            <person name="Chen A."/>
            <person name="Palaniappan K."/>
            <person name="Chain P."/>
            <person name="Land M."/>
            <person name="Hauser L."/>
            <person name="Chang Y.J."/>
            <person name="Jeffries C.D."/>
            <person name="Chertkov O."/>
            <person name="Brettin T."/>
            <person name="Detter J.C."/>
            <person name="Han C."/>
            <person name="Ali Z."/>
            <person name="Tindall B.J."/>
            <person name="Goker M."/>
            <person name="Bristow J."/>
            <person name="Eisen J.A."/>
            <person name="Markowitz V."/>
            <person name="Hugenholtz P."/>
            <person name="Kyrpides N.C."/>
            <person name="Klenk H.P."/>
        </authorList>
    </citation>
    <scope>NUCLEOTIDE SEQUENCE [LARGE SCALE GENOMIC DNA]</scope>
    <source>
        <strain evidence="5">DSM 44928 / JCM 14897 / NBRC 102108 / NRRL B-24433 / ID139908</strain>
    </source>
</reference>
<dbReference type="InterPro" id="IPR003959">
    <property type="entry name" value="ATPase_AAA_core"/>
</dbReference>
<keyword evidence="1" id="KW-0227">DNA damage</keyword>
<evidence type="ECO:0000256" key="1">
    <source>
        <dbReference type="ARBA" id="ARBA00023236"/>
    </source>
</evidence>
<dbReference type="EMBL" id="CP001700">
    <property type="protein sequence ID" value="ACU70244.1"/>
    <property type="molecule type" value="Genomic_DNA"/>
</dbReference>
<accession>C7Q7F6</accession>
<evidence type="ECO:0000259" key="3">
    <source>
        <dbReference type="Pfam" id="PF13304"/>
    </source>
</evidence>
<keyword evidence="1" id="KW-0742">SOS response</keyword>
<dbReference type="InterPro" id="IPR014555">
    <property type="entry name" value="RecF-like"/>
</dbReference>
<dbReference type="eggNOG" id="COG4637">
    <property type="taxonomic scope" value="Bacteria"/>
</dbReference>
<dbReference type="PIRSF" id="PIRSF029347">
    <property type="entry name" value="RecF"/>
    <property type="match status" value="1"/>
</dbReference>
<feature type="region of interest" description="Disordered" evidence="2">
    <location>
        <begin position="389"/>
        <end position="422"/>
    </location>
</feature>
<name>C7Q7F6_CATAD</name>
<dbReference type="PANTHER" id="PTHR32182">
    <property type="entry name" value="DNA REPLICATION AND REPAIR PROTEIN RECF"/>
    <property type="match status" value="1"/>
</dbReference>
<dbReference type="InParanoid" id="C7Q7F6"/>
<evidence type="ECO:0000256" key="2">
    <source>
        <dbReference type="SAM" id="MobiDB-lite"/>
    </source>
</evidence>
<proteinExistence type="predicted"/>
<dbReference type="GO" id="GO:0006302">
    <property type="term" value="P:double-strand break repair"/>
    <property type="evidence" value="ECO:0007669"/>
    <property type="project" value="TreeGrafter"/>
</dbReference>
<dbReference type="KEGG" id="cai:Caci_1320"/>
<dbReference type="RefSeq" id="WP_012785538.1">
    <property type="nucleotide sequence ID" value="NC_013131.1"/>
</dbReference>
<evidence type="ECO:0000313" key="4">
    <source>
        <dbReference type="EMBL" id="ACU70244.1"/>
    </source>
</evidence>